<dbReference type="InterPro" id="IPR016195">
    <property type="entry name" value="Pol/histidinol_Pase-like"/>
</dbReference>
<dbReference type="AlphaFoldDB" id="A0A1Y1VNS2"/>
<comment type="catalytic activity">
    <reaction evidence="7 8">
        <text>L-histidinol phosphate + H2O = L-histidinol + phosphate</text>
        <dbReference type="Rhea" id="RHEA:14465"/>
        <dbReference type="ChEBI" id="CHEBI:15377"/>
        <dbReference type="ChEBI" id="CHEBI:43474"/>
        <dbReference type="ChEBI" id="CHEBI:57699"/>
        <dbReference type="ChEBI" id="CHEBI:57980"/>
        <dbReference type="EC" id="3.1.3.15"/>
    </reaction>
</comment>
<evidence type="ECO:0000256" key="3">
    <source>
        <dbReference type="ARBA" id="ARBA00013085"/>
    </source>
</evidence>
<evidence type="ECO:0000256" key="7">
    <source>
        <dbReference type="ARBA" id="ARBA00049158"/>
    </source>
</evidence>
<dbReference type="UniPathway" id="UPA00031">
    <property type="reaction ID" value="UER00013"/>
</dbReference>
<comment type="pathway">
    <text evidence="1 8">Amino-acid biosynthesis; L-histidine biosynthesis; L-histidine from 5-phospho-alpha-D-ribose 1-diphosphate: step 8/9.</text>
</comment>
<keyword evidence="5 8" id="KW-0378">Hydrolase</keyword>
<dbReference type="OrthoDB" id="5957391at2759"/>
<dbReference type="EMBL" id="MCFH01000001">
    <property type="protein sequence ID" value="ORX61065.1"/>
    <property type="molecule type" value="Genomic_DNA"/>
</dbReference>
<evidence type="ECO:0000313" key="10">
    <source>
        <dbReference type="EMBL" id="ORX61065.1"/>
    </source>
</evidence>
<reference evidence="10 11" key="2">
    <citation type="submission" date="2016-08" db="EMBL/GenBank/DDBJ databases">
        <title>Pervasive Adenine N6-methylation of Active Genes in Fungi.</title>
        <authorList>
            <consortium name="DOE Joint Genome Institute"/>
            <person name="Mondo S.J."/>
            <person name="Dannebaum R.O."/>
            <person name="Kuo R.C."/>
            <person name="Labutti K."/>
            <person name="Haridas S."/>
            <person name="Kuo A."/>
            <person name="Salamov A."/>
            <person name="Ahrendt S.R."/>
            <person name="Lipzen A."/>
            <person name="Sullivan W."/>
            <person name="Andreopoulos W.B."/>
            <person name="Clum A."/>
            <person name="Lindquist E."/>
            <person name="Daum C."/>
            <person name="Ramamoorthy G.K."/>
            <person name="Gryganskyi A."/>
            <person name="Culley D."/>
            <person name="Magnuson J.K."/>
            <person name="James T.Y."/>
            <person name="O'Malley M.A."/>
            <person name="Stajich J.E."/>
            <person name="Spatafora J.W."/>
            <person name="Visel A."/>
            <person name="Grigoriev I.V."/>
        </authorList>
    </citation>
    <scope>NUCLEOTIDE SEQUENCE [LARGE SCALE GENOMIC DNA]</scope>
    <source>
        <strain evidence="11">finn</strain>
    </source>
</reference>
<evidence type="ECO:0000313" key="11">
    <source>
        <dbReference type="Proteomes" id="UP000193719"/>
    </source>
</evidence>
<evidence type="ECO:0000256" key="1">
    <source>
        <dbReference type="ARBA" id="ARBA00004970"/>
    </source>
</evidence>
<evidence type="ECO:0000256" key="2">
    <source>
        <dbReference type="ARBA" id="ARBA00009152"/>
    </source>
</evidence>
<evidence type="ECO:0000259" key="9">
    <source>
        <dbReference type="Pfam" id="PF02811"/>
    </source>
</evidence>
<dbReference type="GO" id="GO:0004401">
    <property type="term" value="F:histidinol-phosphatase activity"/>
    <property type="evidence" value="ECO:0007669"/>
    <property type="project" value="UniProtKB-UniRule"/>
</dbReference>
<feature type="domain" description="PHP" evidence="9">
    <location>
        <begin position="5"/>
        <end position="211"/>
    </location>
</feature>
<dbReference type="STRING" id="1754191.A0A1Y1VNS2"/>
<dbReference type="InterPro" id="IPR004013">
    <property type="entry name" value="PHP_dom"/>
</dbReference>
<protein>
    <recommendedName>
        <fullName evidence="3 8">Histidinol-phosphatase</fullName>
        <shortName evidence="8">HolPase</shortName>
        <ecNumber evidence="3 8">3.1.3.15</ecNumber>
    </recommendedName>
</protein>
<name>A0A1Y1VNS2_9FUNG</name>
<dbReference type="Proteomes" id="UP000193719">
    <property type="component" value="Unassembled WGS sequence"/>
</dbReference>
<sequence length="301" mass="35251">MPITLHSHSGQFCCHASGKLEDVVLSAIEKGFVCIGLSEHFFRTRAQDLYPEEIEMNVDCKKLKEIWIEFVKEARRLQKKYSDKINILVGTETENIHSESIQEIKDIIKEYPLDYVVGSVHHVFETPTDFDKVMFDNALLKSSEKTADSLYQAYFDSQYEVITELQPKVIGHFDVIRMFTPETELSDKTWEKIRRNVDAINAYGGIIEINSRAWKKGLKYAYPFKDILQYILSQNCKITLGDDSHDPSQVGLHYDKLYDYLKEMNIKKVYYLERNPETCEIIEKSIDNIQDKLYWKFLDKN</sequence>
<proteinExistence type="inferred from homology"/>
<gene>
    <name evidence="10" type="ORF">BCR36DRAFT_315243</name>
</gene>
<keyword evidence="11" id="KW-1185">Reference proteome</keyword>
<dbReference type="EC" id="3.1.3.15" evidence="3 8"/>
<keyword evidence="6 8" id="KW-0368">Histidine biosynthesis</keyword>
<dbReference type="Pfam" id="PF02811">
    <property type="entry name" value="PHP"/>
    <property type="match status" value="1"/>
</dbReference>
<dbReference type="GO" id="GO:0000105">
    <property type="term" value="P:L-histidine biosynthetic process"/>
    <property type="evidence" value="ECO:0007669"/>
    <property type="project" value="UniProtKB-UniRule"/>
</dbReference>
<dbReference type="PANTHER" id="PTHR21039">
    <property type="entry name" value="HISTIDINOL PHOSPHATASE-RELATED"/>
    <property type="match status" value="1"/>
</dbReference>
<accession>A0A1Y1VNS2</accession>
<comment type="similarity">
    <text evidence="2 8">Belongs to the PHP hydrolase family. HisK subfamily.</text>
</comment>
<dbReference type="Gene3D" id="3.20.20.140">
    <property type="entry name" value="Metal-dependent hydrolases"/>
    <property type="match status" value="1"/>
</dbReference>
<evidence type="ECO:0000256" key="6">
    <source>
        <dbReference type="ARBA" id="ARBA00023102"/>
    </source>
</evidence>
<dbReference type="NCBIfam" id="TIGR01856">
    <property type="entry name" value="hisJ_fam"/>
    <property type="match status" value="1"/>
</dbReference>
<dbReference type="CDD" id="cd12110">
    <property type="entry name" value="PHP_HisPPase_Hisj_like"/>
    <property type="match status" value="1"/>
</dbReference>
<dbReference type="InterPro" id="IPR010140">
    <property type="entry name" value="Histidinol_P_phosphatase_HisJ"/>
</dbReference>
<evidence type="ECO:0000256" key="5">
    <source>
        <dbReference type="ARBA" id="ARBA00022801"/>
    </source>
</evidence>
<dbReference type="PANTHER" id="PTHR21039:SF0">
    <property type="entry name" value="HISTIDINOL-PHOSPHATASE"/>
    <property type="match status" value="1"/>
</dbReference>
<evidence type="ECO:0000256" key="4">
    <source>
        <dbReference type="ARBA" id="ARBA00022605"/>
    </source>
</evidence>
<reference evidence="10 11" key="1">
    <citation type="submission" date="2016-08" db="EMBL/GenBank/DDBJ databases">
        <title>Genomes of anaerobic fungi encode conserved fungal cellulosomes for biomass hydrolysis.</title>
        <authorList>
            <consortium name="DOE Joint Genome Institute"/>
            <person name="Haitjema C.H."/>
            <person name="Gilmore S.P."/>
            <person name="Henske J.K."/>
            <person name="Solomon K.V."/>
            <person name="De Groot R."/>
            <person name="Kuo A."/>
            <person name="Mondo S.J."/>
            <person name="Salamov A.A."/>
            <person name="Labutti K."/>
            <person name="Zhao Z."/>
            <person name="Chiniquy J."/>
            <person name="Barry K."/>
            <person name="Brewer H.M."/>
            <person name="Purvine S.O."/>
            <person name="Wright A.T."/>
            <person name="Boxma B."/>
            <person name="Van Alen T."/>
            <person name="Hackstein J.H."/>
            <person name="Baker S.E."/>
            <person name="Grigoriev I.V."/>
            <person name="O'Malley M.A."/>
        </authorList>
    </citation>
    <scope>NUCLEOTIDE SEQUENCE [LARGE SCALE GENOMIC DNA]</scope>
    <source>
        <strain evidence="11">finn</strain>
    </source>
</reference>
<keyword evidence="4 8" id="KW-0028">Amino-acid biosynthesis</keyword>
<dbReference type="SUPFAM" id="SSF89550">
    <property type="entry name" value="PHP domain-like"/>
    <property type="match status" value="1"/>
</dbReference>
<evidence type="ECO:0000256" key="8">
    <source>
        <dbReference type="RuleBase" id="RU366003"/>
    </source>
</evidence>
<comment type="caution">
    <text evidence="10">The sequence shown here is derived from an EMBL/GenBank/DDBJ whole genome shotgun (WGS) entry which is preliminary data.</text>
</comment>
<organism evidence="10 11">
    <name type="scientific">Piromyces finnis</name>
    <dbReference type="NCBI Taxonomy" id="1754191"/>
    <lineage>
        <taxon>Eukaryota</taxon>
        <taxon>Fungi</taxon>
        <taxon>Fungi incertae sedis</taxon>
        <taxon>Chytridiomycota</taxon>
        <taxon>Chytridiomycota incertae sedis</taxon>
        <taxon>Neocallimastigomycetes</taxon>
        <taxon>Neocallimastigales</taxon>
        <taxon>Neocallimastigaceae</taxon>
        <taxon>Piromyces</taxon>
    </lineage>
</organism>
<dbReference type="GO" id="GO:0005737">
    <property type="term" value="C:cytoplasm"/>
    <property type="evidence" value="ECO:0007669"/>
    <property type="project" value="TreeGrafter"/>
</dbReference>